<proteinExistence type="predicted"/>
<feature type="region of interest" description="Disordered" evidence="1">
    <location>
        <begin position="717"/>
        <end position="760"/>
    </location>
</feature>
<feature type="compositionally biased region" description="Polar residues" evidence="1">
    <location>
        <begin position="793"/>
        <end position="805"/>
    </location>
</feature>
<feature type="compositionally biased region" description="Low complexity" evidence="1">
    <location>
        <begin position="822"/>
        <end position="836"/>
    </location>
</feature>
<feature type="compositionally biased region" description="Low complexity" evidence="1">
    <location>
        <begin position="1049"/>
        <end position="1060"/>
    </location>
</feature>
<organism evidence="2">
    <name type="scientific">Trypanosoma vivax (strain Y486)</name>
    <dbReference type="NCBI Taxonomy" id="1055687"/>
    <lineage>
        <taxon>Eukaryota</taxon>
        <taxon>Discoba</taxon>
        <taxon>Euglenozoa</taxon>
        <taxon>Kinetoplastea</taxon>
        <taxon>Metakinetoplastina</taxon>
        <taxon>Trypanosomatida</taxon>
        <taxon>Trypanosomatidae</taxon>
        <taxon>Trypanosoma</taxon>
        <taxon>Duttonella</taxon>
    </lineage>
</organism>
<feature type="compositionally biased region" description="Low complexity" evidence="1">
    <location>
        <begin position="1142"/>
        <end position="1152"/>
    </location>
</feature>
<evidence type="ECO:0000256" key="1">
    <source>
        <dbReference type="SAM" id="MobiDB-lite"/>
    </source>
</evidence>
<feature type="compositionally biased region" description="Basic and acidic residues" evidence="1">
    <location>
        <begin position="677"/>
        <end position="687"/>
    </location>
</feature>
<gene>
    <name evidence="2" type="ORF">TVY486_0705260</name>
</gene>
<feature type="compositionally biased region" description="Basic and acidic residues" evidence="1">
    <location>
        <begin position="1000"/>
        <end position="1010"/>
    </location>
</feature>
<dbReference type="EMBL" id="HE573023">
    <property type="protein sequence ID" value="CCC49199.1"/>
    <property type="molecule type" value="Genomic_DNA"/>
</dbReference>
<sequence>MENLSVIHTFEGDSTFLVEVHPSLLHRPIAVVEESVLDTTSSVCGHNTENSFSAFTSAVFPLEITNGRDCTDNGENELSVMRVVSMSGTEDFHRRFLAGCEAYCRLCQRLQRAAEWLMLNVQDRRQNCGGHASTIDNTVFDVDCLTRVTHPVEPTAFLAAAFALPALVSVAPALSEDGVGGKKRDGDDSLSSTVAKRVVPYCLFYSCPEKRLLCGGRGEASPADRLGMTVLERFSAVSKAIGLCGVASRVYSAPNLRTQVRAGLTLQAYVEGCLPSSVINISAGPREASVAAKLDPFSSWSDDILWRLLSSLVSALAVVHAGGFHYCGELSLNDVLCFSIPGDNDPSVADVEALLSGRSQEDFNDVSLASAGSVSWNPIGKRFAAWAATSERQWAITESTPAHHAFFMFAIPPRSLFLTDDTPVVSVTEAQKRDTAALGHLIIRVIEETKRRRGSPGSGGCSELLFVAERMLSLDERGTNHSGAAATSSAAQVHRFAQLQVIRLRTHLWLLRTVVEERNAQLVAALRVSAERKRNNNDSDNSNDIGPRDCGATNNDAFSLISFSRGSAVDEREQKLRERERAVAEREEKLNQFLVLYELTAERLDQISMGKDGFENLKRSLLQLSKNKAKVGADRSSGAALRASLSPRDSARDRSVGPSWFTHSKGTAQKPARRTHSKDIQSAEQRRTANVTGRVSKASDRVSVAASTSSVAGFLGKGRRAGDVSPGPRARNTSELPQGCSGTQAAGLSSGNVGGRNSPLSPKEVDKAFFSSSAGSGKQYSGVMRSRNYASATTCNRPAARSSTPVGAPTTPLAKAKANGQSSTTRSPVPRSTPPTASVYPSGARPRTAPTIGPRRNSPAGVASVHSPSRDAFALSRKLPAGGAVSSPSAKRPPLQLHDAAPNTAQGNKLTSLPEATGTILTVALSADSSNAGSDLSTHHSPSDQSPLARKVCGSPCPASSETSRRSTQLGSCGSPVFSKIQRQGTELGCGNIGTSSPDGPRRSTGERAARQPSMLSGHSISVPTAVALDSVDRAPVPGTTKQSPSNRAATTDDASSLSSSREKPFVPAINSLVKSLASGKSVIDLQQSLASVRNSQKQEKDNSTTPRSMRLRLDDGWVDNHLAALEQMRFDFHQFEVAKSARNASSSVRNSMESYKSLAAADPQPEL</sequence>
<evidence type="ECO:0000313" key="2">
    <source>
        <dbReference type="EMBL" id="CCC49199.1"/>
    </source>
</evidence>
<protein>
    <submittedName>
        <fullName evidence="2">Uncharacterized protein</fullName>
    </submittedName>
</protein>
<feature type="region of interest" description="Disordered" evidence="1">
    <location>
        <begin position="1142"/>
        <end position="1168"/>
    </location>
</feature>
<feature type="compositionally biased region" description="Polar residues" evidence="1">
    <location>
        <begin position="731"/>
        <end position="751"/>
    </location>
</feature>
<feature type="region of interest" description="Disordered" evidence="1">
    <location>
        <begin position="793"/>
        <end position="912"/>
    </location>
</feature>
<accession>G0TYZ6</accession>
<dbReference type="AlphaFoldDB" id="G0TYZ6"/>
<feature type="region of interest" description="Disordered" evidence="1">
    <location>
        <begin position="628"/>
        <end position="696"/>
    </location>
</feature>
<feature type="compositionally biased region" description="Low complexity" evidence="1">
    <location>
        <begin position="634"/>
        <end position="646"/>
    </location>
</feature>
<name>G0TYZ6_TRYVY</name>
<feature type="region of interest" description="Disordered" evidence="1">
    <location>
        <begin position="1035"/>
        <end position="1064"/>
    </location>
</feature>
<feature type="region of interest" description="Disordered" evidence="1">
    <location>
        <begin position="929"/>
        <end position="1020"/>
    </location>
</feature>
<reference evidence="2" key="1">
    <citation type="journal article" date="2012" name="Proc. Natl. Acad. Sci. U.S.A.">
        <title>Antigenic diversity is generated by distinct evolutionary mechanisms in African trypanosome species.</title>
        <authorList>
            <person name="Jackson A.P."/>
            <person name="Berry A."/>
            <person name="Aslett M."/>
            <person name="Allison H.C."/>
            <person name="Burton P."/>
            <person name="Vavrova-Anderson J."/>
            <person name="Brown R."/>
            <person name="Browne H."/>
            <person name="Corton N."/>
            <person name="Hauser H."/>
            <person name="Gamble J."/>
            <person name="Gilderthorp R."/>
            <person name="Marcello L."/>
            <person name="McQuillan J."/>
            <person name="Otto T.D."/>
            <person name="Quail M.A."/>
            <person name="Sanders M.J."/>
            <person name="van Tonder A."/>
            <person name="Ginger M.L."/>
            <person name="Field M.C."/>
            <person name="Barry J.D."/>
            <person name="Hertz-Fowler C."/>
            <person name="Berriman M."/>
        </authorList>
    </citation>
    <scope>NUCLEOTIDE SEQUENCE</scope>
    <source>
        <strain evidence="2">Y486</strain>
    </source>
</reference>
<feature type="compositionally biased region" description="Polar residues" evidence="1">
    <location>
        <begin position="958"/>
        <end position="972"/>
    </location>
</feature>